<dbReference type="FunFam" id="2.170.130.10:FF:000003">
    <property type="entry name" value="SusC/RagA family TonB-linked outer membrane protein"/>
    <property type="match status" value="1"/>
</dbReference>
<dbReference type="InterPro" id="IPR023996">
    <property type="entry name" value="TonB-dep_OMP_SusC/RagA"/>
</dbReference>
<dbReference type="InterPro" id="IPR037066">
    <property type="entry name" value="Plug_dom_sf"/>
</dbReference>
<evidence type="ECO:0000313" key="3">
    <source>
        <dbReference type="EMBL" id="TNJ44667.1"/>
    </source>
</evidence>
<dbReference type="SUPFAM" id="SSF56935">
    <property type="entry name" value="Porins"/>
    <property type="match status" value="1"/>
</dbReference>
<gene>
    <name evidence="3" type="ORF">FGF67_08480</name>
</gene>
<dbReference type="EMBL" id="VDCS01000007">
    <property type="protein sequence ID" value="TNJ44667.1"/>
    <property type="molecule type" value="Genomic_DNA"/>
</dbReference>
<accession>A0A5C4SKZ0</accession>
<dbReference type="OrthoDB" id="9768177at2"/>
<dbReference type="AlphaFoldDB" id="A0A5C4SKZ0"/>
<dbReference type="Pfam" id="PF13715">
    <property type="entry name" value="CarbopepD_reg_2"/>
    <property type="match status" value="1"/>
</dbReference>
<dbReference type="Proteomes" id="UP000308713">
    <property type="component" value="Unassembled WGS sequence"/>
</dbReference>
<comment type="similarity">
    <text evidence="1">Belongs to the TonB-dependent receptor family.</text>
</comment>
<dbReference type="InterPro" id="IPR012910">
    <property type="entry name" value="Plug_dom"/>
</dbReference>
<organism evidence="3 4">
    <name type="scientific">Allotamlana fucoidanivorans</name>
    <dbReference type="NCBI Taxonomy" id="2583814"/>
    <lineage>
        <taxon>Bacteria</taxon>
        <taxon>Pseudomonadati</taxon>
        <taxon>Bacteroidota</taxon>
        <taxon>Flavobacteriia</taxon>
        <taxon>Flavobacteriales</taxon>
        <taxon>Flavobacteriaceae</taxon>
        <taxon>Allotamlana</taxon>
    </lineage>
</organism>
<dbReference type="Gene3D" id="2.170.130.10">
    <property type="entry name" value="TonB-dependent receptor, plug domain"/>
    <property type="match status" value="1"/>
</dbReference>
<dbReference type="GO" id="GO:0009279">
    <property type="term" value="C:cell outer membrane"/>
    <property type="evidence" value="ECO:0007669"/>
    <property type="project" value="UniProtKB-SubCell"/>
</dbReference>
<evidence type="ECO:0000313" key="4">
    <source>
        <dbReference type="Proteomes" id="UP000308713"/>
    </source>
</evidence>
<protein>
    <submittedName>
        <fullName evidence="3">TonB-dependent receptor</fullName>
    </submittedName>
</protein>
<dbReference type="SUPFAM" id="SSF49464">
    <property type="entry name" value="Carboxypeptidase regulatory domain-like"/>
    <property type="match status" value="1"/>
</dbReference>
<dbReference type="NCBIfam" id="TIGR04056">
    <property type="entry name" value="OMP_RagA_SusC"/>
    <property type="match status" value="1"/>
</dbReference>
<reference evidence="3 4" key="1">
    <citation type="submission" date="2019-05" db="EMBL/GenBank/DDBJ databases">
        <title>Tamlana fucoidanivorans sp. nov., isolated from the surface of algae collected from Fujian province in China.</title>
        <authorList>
            <person name="Li J."/>
        </authorList>
    </citation>
    <scope>NUCLEOTIDE SEQUENCE [LARGE SCALE GENOMIC DNA]</scope>
    <source>
        <strain evidence="3 4">CW2-9</strain>
    </source>
</reference>
<sequence>MKKLVIQTDNFRIPLHCNLQMKLTALFLIVSLFQIHANPLRNENSVSLQDKFQVSGTVLDENNQPLPGATIIEKGTTNGTTVDFDGNYTIMVSNKNAIIEVSFLGFIDQDIQINGRSQISIVLKENLSELDEVVVVGYGSQRKETVVGSVVQAKGEQLLRAGAVATVSEALTGLMPGVSTQQAAGQPGSTASRILIRGQSTFSGNNNPLYIVDGVERDFNDLDPNEIESISVLKDASATAVFGVKAANGVVVVTTKRGKSGDTKVTFTSSWGLKEPTMNTNYYADYPTTLEKFNEAALNDRAYDQLHPQSLIDTWRDPNRDKTFYTYTTWINELLTTGTNSQYNLNVSGGNDFVKYFTSLGYQYDGDIFDIEKQKDFDPRTYQRKFTWRSNLDFNFSKSTQFKVGLSGNFKNLNQNIITQGTNNGIARGNGDSFTRIWQTPLIGPTPILPDGRLTTVLGAVVNPNFYVMEREGQWRTRSNTLYTDFTLVQNLTKDLKVQGRLSYNFSQSYRGNGQQQALIKQPILQYYPNEDNTDFIQEGDPNAIVGPPVVGAEVINGSNNSLYYEFRANYDKTLNDHQIGVMGLFSRRRAQNGTSFPSFEESWVGRATYGYQSKYLVEFNGAYNGSENWEPGLRYGFFPSAAVGWVVSREKFFKNNVGFFNFLKFRYSYGEVGDDNIRINNQEQRFLYASPYGTRAGGSSQFFYGNPLINYGPLYLEGRPGVTGNTWERAIKQDLAVEFSIFDSQLRTTVELFDEQRSEILTQRRTVAPWFGNTAPIANIGQTKNHGIDLELKWNSNIGENFQYFLTANMSISESRIIERDDPVSTAPYQADAGKPIGWQNGLLSDGLYQSWDDLYNSTPSSFSNNLIPGSLSFVDYDADGVITVQDRVPINNPQFATKTYAFSLGISYKNFSAHALFNGMWDISKNLADVYLFEYASAATTNWQLLNNEQFDAWSFDNPNGVHPALRTTSNGHDNQQSTYTNRSSDFLRFKTLELRYRIGKKLLNKLNLFDTFEVFVNGNNLATWSALPDEFDPESQQLLVYPITKRYNFGVKLSF</sequence>
<dbReference type="InterPro" id="IPR039426">
    <property type="entry name" value="TonB-dep_rcpt-like"/>
</dbReference>
<keyword evidence="4" id="KW-1185">Reference proteome</keyword>
<keyword evidence="1" id="KW-1134">Transmembrane beta strand</keyword>
<dbReference type="RefSeq" id="WP_139696717.1">
    <property type="nucleotide sequence ID" value="NZ_CP074074.1"/>
</dbReference>
<keyword evidence="1" id="KW-0472">Membrane</keyword>
<evidence type="ECO:0000256" key="1">
    <source>
        <dbReference type="PROSITE-ProRule" id="PRU01360"/>
    </source>
</evidence>
<dbReference type="InterPro" id="IPR023997">
    <property type="entry name" value="TonB-dep_OMP_SusC/RagA_CS"/>
</dbReference>
<proteinExistence type="inferred from homology"/>
<evidence type="ECO:0000259" key="2">
    <source>
        <dbReference type="Pfam" id="PF07715"/>
    </source>
</evidence>
<dbReference type="Pfam" id="PF07715">
    <property type="entry name" value="Plug"/>
    <property type="match status" value="1"/>
</dbReference>
<comment type="caution">
    <text evidence="3">The sequence shown here is derived from an EMBL/GenBank/DDBJ whole genome shotgun (WGS) entry which is preliminary data.</text>
</comment>
<dbReference type="Gene3D" id="2.60.40.1120">
    <property type="entry name" value="Carboxypeptidase-like, regulatory domain"/>
    <property type="match status" value="1"/>
</dbReference>
<name>A0A5C4SKZ0_9FLAO</name>
<dbReference type="PROSITE" id="PS52016">
    <property type="entry name" value="TONB_DEPENDENT_REC_3"/>
    <property type="match status" value="1"/>
</dbReference>
<keyword evidence="1" id="KW-0998">Cell outer membrane</keyword>
<dbReference type="InterPro" id="IPR008969">
    <property type="entry name" value="CarboxyPept-like_regulatory"/>
</dbReference>
<dbReference type="NCBIfam" id="TIGR04057">
    <property type="entry name" value="SusC_RagA_signa"/>
    <property type="match status" value="1"/>
</dbReference>
<feature type="domain" description="TonB-dependent receptor plug" evidence="2">
    <location>
        <begin position="144"/>
        <end position="250"/>
    </location>
</feature>
<keyword evidence="1" id="KW-0813">Transport</keyword>
<keyword evidence="1" id="KW-0812">Transmembrane</keyword>
<comment type="subcellular location">
    <subcellularLocation>
        <location evidence="1">Cell outer membrane</location>
        <topology evidence="1">Multi-pass membrane protein</topology>
    </subcellularLocation>
</comment>
<keyword evidence="3" id="KW-0675">Receptor</keyword>